<proteinExistence type="predicted"/>
<name>A0A1Z2XLF8_9FIRM</name>
<evidence type="ECO:0000313" key="4">
    <source>
        <dbReference type="EMBL" id="QQR28568.1"/>
    </source>
</evidence>
<evidence type="ECO:0000256" key="2">
    <source>
        <dbReference type="SAM" id="SignalP"/>
    </source>
</evidence>
<dbReference type="EMBL" id="CP065321">
    <property type="protein sequence ID" value="QQR28568.1"/>
    <property type="molecule type" value="Genomic_DNA"/>
</dbReference>
<gene>
    <name evidence="3" type="ORF">ADH66_00565</name>
    <name evidence="4" type="ORF">I5Q82_10560</name>
</gene>
<accession>A0A1Z2XLF8</accession>
<evidence type="ECO:0000313" key="6">
    <source>
        <dbReference type="Proteomes" id="UP000596035"/>
    </source>
</evidence>
<sequence>MKKTMCFIAALLLIAALPIGAQAEAWTGVDFTLEAPENLYQLGPSLEETDPAWALAGIGDAAGKLEEYREMGVLVNFLSEDGATDISVMRKESEEGQRIFDLRLMEEGDKAKFLDGLAKAGDENVTIDKGWFENKAGLLFYRIKIDVAGEQEMHELIYGTIMNGYSLNLDIHTIDAAMTPEQEELVRQMADSMVFTNILEKPPEDYSKAVNTLLLMVLMLAAVAGPLIYVPIKSKRDKKKKAKLAEQLSEFHKVNGRDTAHGEAAFINETDCTREAIRRFSFYQAYVKNVGEVVFGALLCVVTVCAAFLIDSVWWIKLAAVAVTVYYAYKLIGMQGAVEKIQIKVHSQGTSQTAHYTFYPDVFRVSGIQSANVVPYFQIMDVRKCGQYLYLYYGPDNAYLVDTYGFKLGESGEFEKFIRGKMQKQ</sequence>
<dbReference type="RefSeq" id="WP_066537054.1">
    <property type="nucleotide sequence ID" value="NZ_CAPVCI010000001.1"/>
</dbReference>
<protein>
    <submittedName>
        <fullName evidence="4">YcxB family protein</fullName>
    </submittedName>
</protein>
<evidence type="ECO:0000256" key="1">
    <source>
        <dbReference type="SAM" id="Phobius"/>
    </source>
</evidence>
<keyword evidence="1" id="KW-0472">Membrane</keyword>
<organism evidence="4 6">
    <name type="scientific">Acutalibacter muris</name>
    <dbReference type="NCBI Taxonomy" id="1796620"/>
    <lineage>
        <taxon>Bacteria</taxon>
        <taxon>Bacillati</taxon>
        <taxon>Bacillota</taxon>
        <taxon>Clostridia</taxon>
        <taxon>Eubacteriales</taxon>
        <taxon>Acutalibacteraceae</taxon>
        <taxon>Acutalibacter</taxon>
    </lineage>
</organism>
<keyword evidence="2" id="KW-0732">Signal</keyword>
<dbReference type="KEGG" id="amur:ADH66_00565"/>
<reference evidence="3" key="1">
    <citation type="journal article" date="2017" name="Genome Announc.">
        <title>High-Quality Whole-Genome Sequences of the Oligo-Mouse-Microbiota Bacterial Community.</title>
        <authorList>
            <person name="Garzetti D."/>
            <person name="Brugiroux S."/>
            <person name="Bunk B."/>
            <person name="Pukall R."/>
            <person name="McCoy K.D."/>
            <person name="Macpherson A.J."/>
            <person name="Stecher B."/>
        </authorList>
    </citation>
    <scope>NUCLEOTIDE SEQUENCE</scope>
    <source>
        <strain evidence="3">KB18</strain>
    </source>
</reference>
<evidence type="ECO:0000313" key="5">
    <source>
        <dbReference type="Proteomes" id="UP000196710"/>
    </source>
</evidence>
<feature type="signal peptide" evidence="2">
    <location>
        <begin position="1"/>
        <end position="23"/>
    </location>
</feature>
<keyword evidence="1" id="KW-1133">Transmembrane helix</keyword>
<keyword evidence="1" id="KW-0812">Transmembrane</keyword>
<dbReference type="EMBL" id="CP021422">
    <property type="protein sequence ID" value="ASB39278.1"/>
    <property type="molecule type" value="Genomic_DNA"/>
</dbReference>
<reference evidence="4 6" key="3">
    <citation type="submission" date="2020-11" db="EMBL/GenBank/DDBJ databases">
        <title>Closed and high quality bacterial genomes of the OMM12 community.</title>
        <authorList>
            <person name="Marbouty M."/>
            <person name="Lamy-Besnier Q."/>
            <person name="Debarbieux L."/>
            <person name="Koszul R."/>
        </authorList>
    </citation>
    <scope>NUCLEOTIDE SEQUENCE [LARGE SCALE GENOMIC DNA]</scope>
    <source>
        <strain evidence="4 6">KB18</strain>
    </source>
</reference>
<evidence type="ECO:0000313" key="3">
    <source>
        <dbReference type="EMBL" id="ASB39278.1"/>
    </source>
</evidence>
<feature type="transmembrane region" description="Helical" evidence="1">
    <location>
        <begin position="315"/>
        <end position="332"/>
    </location>
</feature>
<keyword evidence="5" id="KW-1185">Reference proteome</keyword>
<feature type="transmembrane region" description="Helical" evidence="1">
    <location>
        <begin position="213"/>
        <end position="232"/>
    </location>
</feature>
<reference evidence="5" key="2">
    <citation type="submission" date="2017-05" db="EMBL/GenBank/DDBJ databases">
        <title>Improved OligoMM genomes.</title>
        <authorList>
            <person name="Garzetti D."/>
        </authorList>
    </citation>
    <scope>NUCLEOTIDE SEQUENCE [LARGE SCALE GENOMIC DNA]</scope>
    <source>
        <strain evidence="5">KB18</strain>
    </source>
</reference>
<dbReference type="Proteomes" id="UP000196710">
    <property type="component" value="Chromosome"/>
</dbReference>
<dbReference type="Proteomes" id="UP000596035">
    <property type="component" value="Chromosome"/>
</dbReference>
<feature type="chain" id="PRO_5044568636" evidence="2">
    <location>
        <begin position="24"/>
        <end position="425"/>
    </location>
</feature>
<dbReference type="AlphaFoldDB" id="A0A1Z2XLF8"/>
<feature type="transmembrane region" description="Helical" evidence="1">
    <location>
        <begin position="289"/>
        <end position="309"/>
    </location>
</feature>